<gene>
    <name evidence="1" type="ORF">GCM10017600_82990</name>
</gene>
<protein>
    <submittedName>
        <fullName evidence="1">Uncharacterized protein</fullName>
    </submittedName>
</protein>
<organism evidence="1 2">
    <name type="scientific">Streptosporangium carneum</name>
    <dbReference type="NCBI Taxonomy" id="47481"/>
    <lineage>
        <taxon>Bacteria</taxon>
        <taxon>Bacillati</taxon>
        <taxon>Actinomycetota</taxon>
        <taxon>Actinomycetes</taxon>
        <taxon>Streptosporangiales</taxon>
        <taxon>Streptosporangiaceae</taxon>
        <taxon>Streptosporangium</taxon>
    </lineage>
</organism>
<name>A0A9W6IBA9_9ACTN</name>
<proteinExistence type="predicted"/>
<keyword evidence="2" id="KW-1185">Reference proteome</keyword>
<dbReference type="EMBL" id="BSEV01000038">
    <property type="protein sequence ID" value="GLK14886.1"/>
    <property type="molecule type" value="Genomic_DNA"/>
</dbReference>
<evidence type="ECO:0000313" key="2">
    <source>
        <dbReference type="Proteomes" id="UP001143474"/>
    </source>
</evidence>
<dbReference type="Proteomes" id="UP001143474">
    <property type="component" value="Unassembled WGS sequence"/>
</dbReference>
<comment type="caution">
    <text evidence="1">The sequence shown here is derived from an EMBL/GenBank/DDBJ whole genome shotgun (WGS) entry which is preliminary data.</text>
</comment>
<reference evidence="1" key="2">
    <citation type="submission" date="2023-01" db="EMBL/GenBank/DDBJ databases">
        <authorList>
            <person name="Sun Q."/>
            <person name="Evtushenko L."/>
        </authorList>
    </citation>
    <scope>NUCLEOTIDE SEQUENCE</scope>
    <source>
        <strain evidence="1">VKM Ac-2007</strain>
    </source>
</reference>
<dbReference type="AlphaFoldDB" id="A0A9W6IBA9"/>
<accession>A0A9W6IBA9</accession>
<evidence type="ECO:0000313" key="1">
    <source>
        <dbReference type="EMBL" id="GLK14886.1"/>
    </source>
</evidence>
<sequence>MIVGLPLMTDSRSVSFDLHVSYRQAYLVDETDDAMGPGDLLRDHPTHPVGIIRVADGCAFLITGLHTGTVGFSVTVADHDPGADTEGYEDIVEISFESEAGQVSLHECGGEKFHELPELPAGPGWYRLRYHAQDMDKAAEIDTSREIIDRYLLQIWPQSESVPRVVKSASGSLAYWRQPR</sequence>
<reference evidence="1" key="1">
    <citation type="journal article" date="2014" name="Int. J. Syst. Evol. Microbiol.">
        <title>Complete genome sequence of Corynebacterium casei LMG S-19264T (=DSM 44701T), isolated from a smear-ripened cheese.</title>
        <authorList>
            <consortium name="US DOE Joint Genome Institute (JGI-PGF)"/>
            <person name="Walter F."/>
            <person name="Albersmeier A."/>
            <person name="Kalinowski J."/>
            <person name="Ruckert C."/>
        </authorList>
    </citation>
    <scope>NUCLEOTIDE SEQUENCE</scope>
    <source>
        <strain evidence="1">VKM Ac-2007</strain>
    </source>
</reference>